<dbReference type="SUPFAM" id="SSF54001">
    <property type="entry name" value="Cysteine proteinases"/>
    <property type="match status" value="1"/>
</dbReference>
<feature type="domain" description="Peptidase C51" evidence="3">
    <location>
        <begin position="186"/>
        <end position="261"/>
    </location>
</feature>
<dbReference type="GO" id="GO:0001897">
    <property type="term" value="P:symbiont-mediated cytolysis of host cell"/>
    <property type="evidence" value="ECO:0007669"/>
    <property type="project" value="UniProtKB-ARBA"/>
</dbReference>
<dbReference type="InterPro" id="IPR013423">
    <property type="entry name" value="CHP02594"/>
</dbReference>
<gene>
    <name evidence="5" type="ORF">2050H1_145</name>
</gene>
<feature type="domain" description="Protein Gp5 N-terminal OB-fold" evidence="4">
    <location>
        <begin position="35"/>
        <end position="94"/>
    </location>
</feature>
<protein>
    <submittedName>
        <fullName evidence="5">Baseplate hub subunit and tail lysozyme</fullName>
    </submittedName>
</protein>
<dbReference type="Proteomes" id="UP000224362">
    <property type="component" value="Segment"/>
</dbReference>
<dbReference type="InterPro" id="IPR038765">
    <property type="entry name" value="Papain-like_cys_pep_sf"/>
</dbReference>
<dbReference type="EMBL" id="MF285619">
    <property type="protein sequence ID" value="ASZ78911.1"/>
    <property type="molecule type" value="Genomic_DNA"/>
</dbReference>
<feature type="region of interest" description="Disordered" evidence="2">
    <location>
        <begin position="287"/>
        <end position="323"/>
    </location>
</feature>
<dbReference type="InterPro" id="IPR007921">
    <property type="entry name" value="CHAP_dom"/>
</dbReference>
<accession>A0A249Y3Q7</accession>
<sequence length="606" mass="65675">MLDIKHWWQGVVEDVNDPDQNGRVAVRIFGVHTTDTSLLPTDMLPWAKILMPPTNASSVGLGWSPTGLTVGSHVAGFATDDAYQEIRVAWVWSGSNPTNGADTNPLALGQVVQAIDRQAYNAVTDVPVKEETDEPTPPTPPSSIDPEKWMSIARGEIGVKEYSGKFNNNPRIIEYHKTTSLGASEDEVSWCASFVGWCLLKAGYTSTKSALARSYMSWGVALSEPRYGAIVVFRRGNNPTFGHVTFVQKFDSQYLYCLGGNQSDQVKVSRFPRSSVLGYRWPAGDTLVSNEPKSQNGKWSEPIPDRTPKTVPTPPPSGRVQDQETFGADTVPTSGGSQYPYNNVFASRSGHVIEVDDTPDGERLHWLHRSGSYKQMLSTGDVVRKTVRNDFDITMFDKRYMVGKDHNLTVGGTEVQRKAGASYHLYQDQYSNVVNGPSLYKFAGLIEYHVGGILRFMAQNIEMSGTLKLPKLLVGEIIAQKLTVQEKINGNIIYADMAGTANSKGGATPASPSGPGDITINAQLQDTGGNFDKPIEGNGASSGAVQSKMAADTSSPAQSTANAQMSSIPTYNTLPDASTVIGVVVLKVAGQKPVFKFSDGSSWEDM</sequence>
<reference evidence="5 6" key="1">
    <citation type="submission" date="2017-06" db="EMBL/GenBank/DDBJ databases">
        <authorList>
            <person name="Kim H.J."/>
            <person name="Triplett B.A."/>
        </authorList>
    </citation>
    <scope>NUCLEOTIDE SEQUENCE [LARGE SCALE GENOMIC DNA]</scope>
</reference>
<dbReference type="Gene3D" id="2.40.50.260">
    <property type="entry name" value="Nucleic acid-binding protein domain"/>
    <property type="match status" value="1"/>
</dbReference>
<dbReference type="NCBIfam" id="TIGR02594">
    <property type="entry name" value="TIGR02594 family protein"/>
    <property type="match status" value="1"/>
</dbReference>
<feature type="region of interest" description="Disordered" evidence="2">
    <location>
        <begin position="126"/>
        <end position="147"/>
    </location>
</feature>
<evidence type="ECO:0000259" key="4">
    <source>
        <dbReference type="Pfam" id="PF06714"/>
    </source>
</evidence>
<evidence type="ECO:0000313" key="6">
    <source>
        <dbReference type="Proteomes" id="UP000224362"/>
    </source>
</evidence>
<name>A0A249Y3Q7_9CAUD</name>
<evidence type="ECO:0000256" key="1">
    <source>
        <dbReference type="ARBA" id="ARBA00022529"/>
    </source>
</evidence>
<evidence type="ECO:0000313" key="5">
    <source>
        <dbReference type="EMBL" id="ASZ78911.1"/>
    </source>
</evidence>
<dbReference type="Pfam" id="PF05257">
    <property type="entry name" value="CHAP"/>
    <property type="match status" value="1"/>
</dbReference>
<feature type="region of interest" description="Disordered" evidence="2">
    <location>
        <begin position="529"/>
        <end position="561"/>
    </location>
</feature>
<feature type="compositionally biased region" description="Polar residues" evidence="2">
    <location>
        <begin position="287"/>
        <end position="298"/>
    </location>
</feature>
<dbReference type="InterPro" id="IPR009590">
    <property type="entry name" value="Gp5_OB_N"/>
</dbReference>
<organism evidence="5 6">
    <name type="scientific">Serratia phage 2050H1</name>
    <dbReference type="NCBI Taxonomy" id="2024250"/>
    <lineage>
        <taxon>Viruses</taxon>
        <taxon>Duplodnaviria</taxon>
        <taxon>Heunggongvirae</taxon>
        <taxon>Uroviricota</taxon>
        <taxon>Caudoviricetes</taxon>
        <taxon>Pantevenvirales</taxon>
        <taxon>Ackermannviridae</taxon>
        <taxon>Miltonvirus</taxon>
        <taxon>Miltonvirus MAM1</taxon>
    </lineage>
</organism>
<dbReference type="SUPFAM" id="SSF69255">
    <property type="entry name" value="gp5 N-terminal domain-like"/>
    <property type="match status" value="1"/>
</dbReference>
<keyword evidence="1" id="KW-0929">Antimicrobial</keyword>
<dbReference type="SUPFAM" id="SSF69349">
    <property type="entry name" value="Phage fibre proteins"/>
    <property type="match status" value="1"/>
</dbReference>
<proteinExistence type="predicted"/>
<dbReference type="Pfam" id="PF06714">
    <property type="entry name" value="Gp5_OB"/>
    <property type="match status" value="1"/>
</dbReference>
<evidence type="ECO:0000256" key="2">
    <source>
        <dbReference type="SAM" id="MobiDB-lite"/>
    </source>
</evidence>
<feature type="compositionally biased region" description="Polar residues" evidence="2">
    <location>
        <begin position="552"/>
        <end position="561"/>
    </location>
</feature>
<evidence type="ECO:0000259" key="3">
    <source>
        <dbReference type="Pfam" id="PF05257"/>
    </source>
</evidence>
<dbReference type="Gene3D" id="3.10.450.190">
    <property type="match status" value="1"/>
</dbReference>